<comment type="cofactor">
    <cofactor evidence="1 9">
        <name>(R)-lipoate</name>
        <dbReference type="ChEBI" id="CHEBI:83088"/>
    </cofactor>
</comment>
<dbReference type="InterPro" id="IPR036625">
    <property type="entry name" value="E3-bd_dom_sf"/>
</dbReference>
<dbReference type="AlphaFoldDB" id="A0ABD2PE44"/>
<evidence type="ECO:0000259" key="10">
    <source>
        <dbReference type="PROSITE" id="PS50968"/>
    </source>
</evidence>
<dbReference type="InterPro" id="IPR004167">
    <property type="entry name" value="PSBD"/>
</dbReference>
<evidence type="ECO:0000313" key="12">
    <source>
        <dbReference type="EMBL" id="KAL3289261.1"/>
    </source>
</evidence>
<dbReference type="SUPFAM" id="SSF47005">
    <property type="entry name" value="Peripheral subunit-binding domain of 2-oxo acid dehydrogenase complex"/>
    <property type="match status" value="1"/>
</dbReference>
<dbReference type="GO" id="GO:0016746">
    <property type="term" value="F:acyltransferase activity"/>
    <property type="evidence" value="ECO:0007669"/>
    <property type="project" value="UniProtKB-KW"/>
</dbReference>
<evidence type="ECO:0000259" key="11">
    <source>
        <dbReference type="PROSITE" id="PS51826"/>
    </source>
</evidence>
<evidence type="ECO:0000256" key="8">
    <source>
        <dbReference type="ARBA" id="ARBA00023315"/>
    </source>
</evidence>
<dbReference type="CDD" id="cd06849">
    <property type="entry name" value="lipoyl_domain"/>
    <property type="match status" value="1"/>
</dbReference>
<dbReference type="Gene3D" id="2.40.50.100">
    <property type="match status" value="1"/>
</dbReference>
<organism evidence="12 13">
    <name type="scientific">Cryptolaemus montrouzieri</name>
    <dbReference type="NCBI Taxonomy" id="559131"/>
    <lineage>
        <taxon>Eukaryota</taxon>
        <taxon>Metazoa</taxon>
        <taxon>Ecdysozoa</taxon>
        <taxon>Arthropoda</taxon>
        <taxon>Hexapoda</taxon>
        <taxon>Insecta</taxon>
        <taxon>Pterygota</taxon>
        <taxon>Neoptera</taxon>
        <taxon>Endopterygota</taxon>
        <taxon>Coleoptera</taxon>
        <taxon>Polyphaga</taxon>
        <taxon>Cucujiformia</taxon>
        <taxon>Coccinelloidea</taxon>
        <taxon>Coccinellidae</taxon>
        <taxon>Scymninae</taxon>
        <taxon>Scymnini</taxon>
        <taxon>Cryptolaemus</taxon>
    </lineage>
</organism>
<keyword evidence="6" id="KW-0809">Transit peptide</keyword>
<evidence type="ECO:0000256" key="4">
    <source>
        <dbReference type="ARBA" id="ARBA00022679"/>
    </source>
</evidence>
<dbReference type="Pfam" id="PF02817">
    <property type="entry name" value="E3_binding"/>
    <property type="match status" value="1"/>
</dbReference>
<accession>A0ABD2PE44</accession>
<keyword evidence="5 9" id="KW-0450">Lipoyl</keyword>
<keyword evidence="8 9" id="KW-0012">Acyltransferase</keyword>
<sequence length="433" mass="48553">MALLTGKFTAYLMNYLPLNQKEYIVQNFMKRSFRNTAKVLGNIVPFNLSDIGEGIREVSIKQWYIKEGDKVSQFDDICEVQSDKASVTITSRYDGIIKKIHYGINQTAYVGKPLIDIEVEGQDAEETKKSDDKNDTKIEKNSYEDDNYALCIPSVRRLARQYKIDLKNIEGTGKKSRILKEDILRYLKKDESKPDVLKEVTSNEETIKLQSFQKAMLQTMTASLKIPHFMYTEEVSITKLSQLRKSLNSSGQLNMKLSFMPFFIKAVSLALSEYPILNSSLNVEEESVTIKKYHNIGIAMDTKIGLVVPVIRDVQNIGVLKIAGEIKRLMEHGKNGNFSVDDLNGGSFTVSNIGSIGGVHASPVILSSQVAIVAIGASKTLPRFDKDLKIVPEEIVNMSGSADHRIIDGATMANFLNLVKKYIENPYLLMLKS</sequence>
<name>A0ABD2PE44_9CUCU</name>
<dbReference type="InterPro" id="IPR001078">
    <property type="entry name" value="2-oxoacid_DH_actylTfrase"/>
</dbReference>
<keyword evidence="7" id="KW-0496">Mitochondrion</keyword>
<dbReference type="SUPFAM" id="SSF52777">
    <property type="entry name" value="CoA-dependent acyltransferases"/>
    <property type="match status" value="1"/>
</dbReference>
<evidence type="ECO:0000256" key="5">
    <source>
        <dbReference type="ARBA" id="ARBA00022823"/>
    </source>
</evidence>
<evidence type="ECO:0000256" key="6">
    <source>
        <dbReference type="ARBA" id="ARBA00022946"/>
    </source>
</evidence>
<dbReference type="SUPFAM" id="SSF51230">
    <property type="entry name" value="Single hybrid motif"/>
    <property type="match status" value="1"/>
</dbReference>
<dbReference type="Pfam" id="PF00364">
    <property type="entry name" value="Biotin_lipoyl"/>
    <property type="match status" value="1"/>
</dbReference>
<feature type="domain" description="Lipoyl-binding" evidence="10">
    <location>
        <begin position="43"/>
        <end position="118"/>
    </location>
</feature>
<proteinExistence type="inferred from homology"/>
<evidence type="ECO:0000313" key="13">
    <source>
        <dbReference type="Proteomes" id="UP001516400"/>
    </source>
</evidence>
<comment type="caution">
    <text evidence="12">The sequence shown here is derived from an EMBL/GenBank/DDBJ whole genome shotgun (WGS) entry which is preliminary data.</text>
</comment>
<keyword evidence="4 9" id="KW-0808">Transferase</keyword>
<dbReference type="PROSITE" id="PS51826">
    <property type="entry name" value="PSBD"/>
    <property type="match status" value="1"/>
</dbReference>
<dbReference type="EC" id="2.3.1.-" evidence="9"/>
<dbReference type="GO" id="GO:0005759">
    <property type="term" value="C:mitochondrial matrix"/>
    <property type="evidence" value="ECO:0007669"/>
    <property type="project" value="UniProtKB-SubCell"/>
</dbReference>
<dbReference type="InterPro" id="IPR000089">
    <property type="entry name" value="Biotin_lipoyl"/>
</dbReference>
<protein>
    <recommendedName>
        <fullName evidence="9">Dihydrolipoamide acetyltransferase component of pyruvate dehydrogenase complex</fullName>
        <ecNumber evidence="9">2.3.1.-</ecNumber>
    </recommendedName>
</protein>
<dbReference type="Gene3D" id="3.30.559.10">
    <property type="entry name" value="Chloramphenicol acetyltransferase-like domain"/>
    <property type="match status" value="1"/>
</dbReference>
<dbReference type="PANTHER" id="PTHR43178">
    <property type="entry name" value="DIHYDROLIPOAMIDE ACETYLTRANSFERASE COMPONENT OF PYRUVATE DEHYDROGENASE COMPLEX"/>
    <property type="match status" value="1"/>
</dbReference>
<evidence type="ECO:0000256" key="9">
    <source>
        <dbReference type="RuleBase" id="RU003423"/>
    </source>
</evidence>
<dbReference type="PANTHER" id="PTHR43178:SF5">
    <property type="entry name" value="LIPOAMIDE ACYLTRANSFERASE COMPONENT OF BRANCHED-CHAIN ALPHA-KETO ACID DEHYDROGENASE COMPLEX, MITOCHONDRIAL"/>
    <property type="match status" value="1"/>
</dbReference>
<evidence type="ECO:0000256" key="7">
    <source>
        <dbReference type="ARBA" id="ARBA00023128"/>
    </source>
</evidence>
<gene>
    <name evidence="12" type="ORF">HHI36_003692</name>
</gene>
<dbReference type="InterPro" id="IPR050743">
    <property type="entry name" value="2-oxoacid_DH_E2_comp"/>
</dbReference>
<dbReference type="PROSITE" id="PS50968">
    <property type="entry name" value="BIOTINYL_LIPOYL"/>
    <property type="match status" value="1"/>
</dbReference>
<dbReference type="PROSITE" id="PS00189">
    <property type="entry name" value="LIPOYL"/>
    <property type="match status" value="1"/>
</dbReference>
<dbReference type="EMBL" id="JABFTP020000185">
    <property type="protein sequence ID" value="KAL3289261.1"/>
    <property type="molecule type" value="Genomic_DNA"/>
</dbReference>
<evidence type="ECO:0000256" key="2">
    <source>
        <dbReference type="ARBA" id="ARBA00004305"/>
    </source>
</evidence>
<dbReference type="FunFam" id="3.30.559.10:FF:000007">
    <property type="entry name" value="Dihydrolipoamide acetyltransferase component of pyruvate dehydrogenase complex"/>
    <property type="match status" value="1"/>
</dbReference>
<dbReference type="Pfam" id="PF00198">
    <property type="entry name" value="2-oxoacid_dh"/>
    <property type="match status" value="1"/>
</dbReference>
<evidence type="ECO:0000256" key="1">
    <source>
        <dbReference type="ARBA" id="ARBA00001938"/>
    </source>
</evidence>
<dbReference type="FunFam" id="2.40.50.100:FF:000013">
    <property type="entry name" value="Dihydrolipoamide acetyltransferase component of pyruvate dehydrogenase complex"/>
    <property type="match status" value="1"/>
</dbReference>
<dbReference type="Gene3D" id="4.10.320.10">
    <property type="entry name" value="E3-binding domain"/>
    <property type="match status" value="1"/>
</dbReference>
<dbReference type="InterPro" id="IPR011053">
    <property type="entry name" value="Single_hybrid_motif"/>
</dbReference>
<comment type="similarity">
    <text evidence="3 9">Belongs to the 2-oxoacid dehydrogenase family.</text>
</comment>
<dbReference type="Proteomes" id="UP001516400">
    <property type="component" value="Unassembled WGS sequence"/>
</dbReference>
<dbReference type="InterPro" id="IPR023213">
    <property type="entry name" value="CAT-like_dom_sf"/>
</dbReference>
<comment type="subcellular location">
    <subcellularLocation>
        <location evidence="2">Mitochondrion matrix</location>
    </subcellularLocation>
</comment>
<evidence type="ECO:0000256" key="3">
    <source>
        <dbReference type="ARBA" id="ARBA00007317"/>
    </source>
</evidence>
<keyword evidence="13" id="KW-1185">Reference proteome</keyword>
<dbReference type="InterPro" id="IPR003016">
    <property type="entry name" value="2-oxoA_DH_lipoyl-BS"/>
</dbReference>
<reference evidence="12 13" key="1">
    <citation type="journal article" date="2021" name="BMC Biol.">
        <title>Horizontally acquired antibacterial genes associated with adaptive radiation of ladybird beetles.</title>
        <authorList>
            <person name="Li H.S."/>
            <person name="Tang X.F."/>
            <person name="Huang Y.H."/>
            <person name="Xu Z.Y."/>
            <person name="Chen M.L."/>
            <person name="Du X.Y."/>
            <person name="Qiu B.Y."/>
            <person name="Chen P.T."/>
            <person name="Zhang W."/>
            <person name="Slipinski A."/>
            <person name="Escalona H.E."/>
            <person name="Waterhouse R.M."/>
            <person name="Zwick A."/>
            <person name="Pang H."/>
        </authorList>
    </citation>
    <scope>NUCLEOTIDE SEQUENCE [LARGE SCALE GENOMIC DNA]</scope>
    <source>
        <strain evidence="12">SYSU2018</strain>
    </source>
</reference>
<feature type="domain" description="Peripheral subunit-binding (PSBD)" evidence="11">
    <location>
        <begin position="150"/>
        <end position="187"/>
    </location>
</feature>